<dbReference type="PANTHER" id="PTHR30477">
    <property type="entry name" value="ABC-TRANSPORTER METAL-BINDING PROTEIN"/>
    <property type="match status" value="1"/>
</dbReference>
<reference evidence="8 9" key="2">
    <citation type="journal article" date="2010" name="Stand. Genomic Sci.">
        <title>Complete genome sequence of Nakamurella multipartita type strain (Y-104).</title>
        <authorList>
            <person name="Tice H."/>
            <person name="Mayilraj S."/>
            <person name="Sims D."/>
            <person name="Lapidus A."/>
            <person name="Nolan M."/>
            <person name="Lucas S."/>
            <person name="Glavina Del Rio T."/>
            <person name="Copeland A."/>
            <person name="Cheng J.F."/>
            <person name="Meincke L."/>
            <person name="Bruce D."/>
            <person name="Goodwin L."/>
            <person name="Pitluck S."/>
            <person name="Ivanova N."/>
            <person name="Mavromatis K."/>
            <person name="Ovchinnikova G."/>
            <person name="Pati A."/>
            <person name="Chen A."/>
            <person name="Palaniappan K."/>
            <person name="Land M."/>
            <person name="Hauser L."/>
            <person name="Chang Y.J."/>
            <person name="Jeffries C.D."/>
            <person name="Detter J.C."/>
            <person name="Brettin T."/>
            <person name="Rohde M."/>
            <person name="Goker M."/>
            <person name="Bristow J."/>
            <person name="Eisen J.A."/>
            <person name="Markowitz V."/>
            <person name="Hugenholtz P."/>
            <person name="Kyrpides N.C."/>
            <person name="Klenk H.P."/>
            <person name="Chen F."/>
        </authorList>
    </citation>
    <scope>NUCLEOTIDE SEQUENCE [LARGE SCALE GENOMIC DNA]</scope>
    <source>
        <strain evidence="9">ATCC 700099 / DSM 44233 / CIP 104796 / JCM 9543 / NBRC 105858 / Y-104</strain>
    </source>
</reference>
<dbReference type="GO" id="GO:0010043">
    <property type="term" value="P:response to zinc ion"/>
    <property type="evidence" value="ECO:0007669"/>
    <property type="project" value="TreeGrafter"/>
</dbReference>
<evidence type="ECO:0000256" key="2">
    <source>
        <dbReference type="ARBA" id="ARBA00008034"/>
    </source>
</evidence>
<proteinExistence type="inferred from homology"/>
<evidence type="ECO:0000256" key="4">
    <source>
        <dbReference type="ARBA" id="ARBA00022989"/>
    </source>
</evidence>
<dbReference type="Gene3D" id="1.10.3470.10">
    <property type="entry name" value="ABC transporter involved in vitamin B12 uptake, BtuC"/>
    <property type="match status" value="1"/>
</dbReference>
<sequence precursor="true">MQRALCGGLVVAALCAVTGTWVVLRGMAFLGEAMAHGMLPGVAAAVLLGLPGPAGAMVAAGGMAAGIGVATRRGRVSQDTAIGLLFVAMLALGVIIVSAVRAFPVDLSGILFGDILALHWTDVAVTALVAAATIGVLALAHRPLTALSFDPRIAHTLGLRPRTADAVLLGSLAVAIVASYQSVGTLLVVGLMVAPPAAAAAWARSVTTMMVLATAIAGISVLVGLLVSWHASWAAGAAIALTAIAAFAVSTGLRAARDRRRRR</sequence>
<feature type="transmembrane region" description="Helical" evidence="7">
    <location>
        <begin position="123"/>
        <end position="141"/>
    </location>
</feature>
<evidence type="ECO:0000256" key="1">
    <source>
        <dbReference type="ARBA" id="ARBA00004141"/>
    </source>
</evidence>
<accession>C8XBL9</accession>
<comment type="similarity">
    <text evidence="2 6">Belongs to the ABC-3 integral membrane protein family.</text>
</comment>
<dbReference type="Proteomes" id="UP000002218">
    <property type="component" value="Chromosome"/>
</dbReference>
<dbReference type="HOGENOM" id="CLU_028808_4_3_11"/>
<dbReference type="EMBL" id="CP001737">
    <property type="protein sequence ID" value="ACV77481.1"/>
    <property type="molecule type" value="Genomic_DNA"/>
</dbReference>
<dbReference type="GO" id="GO:0043190">
    <property type="term" value="C:ATP-binding cassette (ABC) transporter complex"/>
    <property type="evidence" value="ECO:0007669"/>
    <property type="project" value="InterPro"/>
</dbReference>
<keyword evidence="4 7" id="KW-1133">Transmembrane helix</keyword>
<evidence type="ECO:0000256" key="5">
    <source>
        <dbReference type="ARBA" id="ARBA00023136"/>
    </source>
</evidence>
<dbReference type="PANTHER" id="PTHR30477:SF13">
    <property type="entry name" value="IRON TRANSPORT SYSTEM MEMBRANE PROTEIN HI_0360-RELATED"/>
    <property type="match status" value="1"/>
</dbReference>
<gene>
    <name evidence="8" type="ordered locus">Namu_1073</name>
</gene>
<feature type="transmembrane region" description="Helical" evidence="7">
    <location>
        <begin position="233"/>
        <end position="253"/>
    </location>
</feature>
<dbReference type="Pfam" id="PF00950">
    <property type="entry name" value="ABC-3"/>
    <property type="match status" value="1"/>
</dbReference>
<dbReference type="InParanoid" id="C8XBL9"/>
<evidence type="ECO:0000256" key="6">
    <source>
        <dbReference type="RuleBase" id="RU003943"/>
    </source>
</evidence>
<evidence type="ECO:0000256" key="3">
    <source>
        <dbReference type="ARBA" id="ARBA00022692"/>
    </source>
</evidence>
<dbReference type="SUPFAM" id="SSF81345">
    <property type="entry name" value="ABC transporter involved in vitamin B12 uptake, BtuC"/>
    <property type="match status" value="1"/>
</dbReference>
<name>C8XBL9_NAKMY</name>
<keyword evidence="3 6" id="KW-0812">Transmembrane</keyword>
<evidence type="ECO:0000313" key="9">
    <source>
        <dbReference type="Proteomes" id="UP000002218"/>
    </source>
</evidence>
<evidence type="ECO:0000256" key="7">
    <source>
        <dbReference type="SAM" id="Phobius"/>
    </source>
</evidence>
<keyword evidence="5 7" id="KW-0472">Membrane</keyword>
<feature type="transmembrane region" description="Helical" evidence="7">
    <location>
        <begin position="43"/>
        <end position="70"/>
    </location>
</feature>
<dbReference type="KEGG" id="nml:Namu_1073"/>
<reference evidence="9" key="1">
    <citation type="submission" date="2009-09" db="EMBL/GenBank/DDBJ databases">
        <title>The complete genome of Nakamurella multipartita DSM 44233.</title>
        <authorList>
            <consortium name="US DOE Joint Genome Institute (JGI-PGF)"/>
            <person name="Lucas S."/>
            <person name="Copeland A."/>
            <person name="Lapidus A."/>
            <person name="Glavina del Rio T."/>
            <person name="Dalin E."/>
            <person name="Tice H."/>
            <person name="Bruce D."/>
            <person name="Goodwin L."/>
            <person name="Pitluck S."/>
            <person name="Kyrpides N."/>
            <person name="Mavromatis K."/>
            <person name="Ivanova N."/>
            <person name="Ovchinnikova G."/>
            <person name="Sims D."/>
            <person name="Meincke L."/>
            <person name="Brettin T."/>
            <person name="Detter J.C."/>
            <person name="Han C."/>
            <person name="Larimer F."/>
            <person name="Land M."/>
            <person name="Hauser L."/>
            <person name="Markowitz V."/>
            <person name="Cheng J.-F."/>
            <person name="Hugenholtz P."/>
            <person name="Woyke T."/>
            <person name="Wu D."/>
            <person name="Klenk H.-P."/>
            <person name="Eisen J.A."/>
        </authorList>
    </citation>
    <scope>NUCLEOTIDE SEQUENCE [LARGE SCALE GENOMIC DNA]</scope>
    <source>
        <strain evidence="9">ATCC 700099 / DSM 44233 / CIP 104796 / JCM 9543 / NBRC 105858 / Y-104</strain>
    </source>
</reference>
<feature type="transmembrane region" description="Helical" evidence="7">
    <location>
        <begin position="82"/>
        <end position="103"/>
    </location>
</feature>
<evidence type="ECO:0000313" key="8">
    <source>
        <dbReference type="EMBL" id="ACV77481.1"/>
    </source>
</evidence>
<dbReference type="eggNOG" id="COG1108">
    <property type="taxonomic scope" value="Bacteria"/>
</dbReference>
<comment type="subcellular location">
    <subcellularLocation>
        <location evidence="6">Cell membrane</location>
        <topology evidence="6">Multi-pass membrane protein</topology>
    </subcellularLocation>
    <subcellularLocation>
        <location evidence="1">Membrane</location>
        <topology evidence="1">Multi-pass membrane protein</topology>
    </subcellularLocation>
</comment>
<keyword evidence="6" id="KW-0813">Transport</keyword>
<dbReference type="InterPro" id="IPR001626">
    <property type="entry name" value="ABC_TroCD"/>
</dbReference>
<dbReference type="AlphaFoldDB" id="C8XBL9"/>
<dbReference type="STRING" id="479431.Namu_1073"/>
<dbReference type="NCBIfam" id="NF040871">
    <property type="entry name" value="AztB"/>
    <property type="match status" value="1"/>
</dbReference>
<dbReference type="GO" id="GO:0055085">
    <property type="term" value="P:transmembrane transport"/>
    <property type="evidence" value="ECO:0007669"/>
    <property type="project" value="InterPro"/>
</dbReference>
<dbReference type="InterPro" id="IPR037294">
    <property type="entry name" value="ABC_BtuC-like"/>
</dbReference>
<organism evidence="8 9">
    <name type="scientific">Nakamurella multipartita (strain ATCC 700099 / DSM 44233 / CIP 104796 / JCM 9543 / NBRC 105858 / Y-104)</name>
    <name type="common">Microsphaera multipartita</name>
    <dbReference type="NCBI Taxonomy" id="479431"/>
    <lineage>
        <taxon>Bacteria</taxon>
        <taxon>Bacillati</taxon>
        <taxon>Actinomycetota</taxon>
        <taxon>Actinomycetes</taxon>
        <taxon>Nakamurellales</taxon>
        <taxon>Nakamurellaceae</taxon>
        <taxon>Nakamurella</taxon>
    </lineage>
</organism>
<protein>
    <submittedName>
        <fullName evidence="8">ABC-3 protein</fullName>
    </submittedName>
</protein>
<keyword evidence="9" id="KW-1185">Reference proteome</keyword>
<feature type="transmembrane region" description="Helical" evidence="7">
    <location>
        <begin position="210"/>
        <end position="227"/>
    </location>
</feature>